<dbReference type="InterPro" id="IPR001650">
    <property type="entry name" value="Helicase_C-like"/>
</dbReference>
<dbReference type="InterPro" id="IPR001810">
    <property type="entry name" value="F-box_dom"/>
</dbReference>
<dbReference type="SUPFAM" id="SSF52540">
    <property type="entry name" value="P-loop containing nucleoside triphosphate hydrolases"/>
    <property type="match status" value="3"/>
</dbReference>
<dbReference type="InterPro" id="IPR014001">
    <property type="entry name" value="Helicase_ATP-bd"/>
</dbReference>
<comment type="caution">
    <text evidence="14">The sequence shown here is derived from an EMBL/GenBank/DDBJ whole genome shotgun (WGS) entry which is preliminary data.</text>
</comment>
<evidence type="ECO:0000256" key="4">
    <source>
        <dbReference type="ARBA" id="ARBA00022771"/>
    </source>
</evidence>
<comment type="similarity">
    <text evidence="1">Belongs to the SNF2/RAD54 helicase family. RAD16 subfamily.</text>
</comment>
<dbReference type="Pfam" id="PF00646">
    <property type="entry name" value="F-box"/>
    <property type="match status" value="1"/>
</dbReference>
<dbReference type="InterPro" id="IPR017907">
    <property type="entry name" value="Znf_RING_CS"/>
</dbReference>
<proteinExistence type="inferred from homology"/>
<evidence type="ECO:0000256" key="7">
    <source>
        <dbReference type="ARBA" id="ARBA00022833"/>
    </source>
</evidence>
<dbReference type="InterPro" id="IPR027417">
    <property type="entry name" value="P-loop_NTPase"/>
</dbReference>
<sequence length="1116" mass="123764">MEDWHLLGHFILRLKRDQGAQVAVDDPVELTNEDKRISLRHSNGARLLDGEHSGPLKKSKTLLQAVGKLVAQRLTDAKGMVLAVDGENILARVDVYIHSRVWNRVKCWKSSKAAALVFSRLRAASETCTDKCAPDTASGVHSAVPSPGEKPFSMASCFSELRSPFSDPVLPHVPMPANSEGLTVAHLSADVLQEVVRHLDTRDICALSRTCKLFRAVCSEAAPFLRLSLFPHQRSALRWMLEREKEAGSLPDPTWRLLVTKDGLPLWGSAASGEVQTFEAPQPVMDIRGGFFCDEPGLGKTITALALILRTKGCVPGPPEGAAVTAARDEDGNPAKFYTMPAHASMGRASSAGACELCKKWRPMPIGTSPKALEVKHWICTMHPDPDHASCQVEEERVHEFSRYTECEGFVQPDADQGQQANVDHFERLALEHLKAGHLRHVLPWLARKDHDTLLKGIKIPPRFLESGVAEKLADMLADLGFEAVTQPGTKDKGKGHGKRKSSSAVLVWRQPYCLGLLHLDRGALKMVADRHAVGKASSVPSGTPKEHKHIYLSSATLLVVPSTLIQHWIDQINMHTVTGAVRVKVLDGKVDGKRLTALDIAWHYDIVITTLQRLSTEGSPDNRSSSALTQIHWLRIILDEGHMLGTSLTMTNKLQMAMSLRAERRWVMTGTPTPNTPTSHVAHLQPLLAFLGHQPYGMHRNIWEDAVQRPFEAHQIDGRMRLVDLLRHTTIRASKDDLITMTKCFRKVTLLDFAPEHALSCNELIEVVKKNLLLGDWGDEDHIESLLSVRNAKWGQEMLRNVKLSCCVAGNCNLSVKEEDLKETLELMSERLGHFTVDADHPPWVDADHPLSHIEVALRCGTACQICSTFARMPLVTPCAHLLCVDCAAPHRTECPLCKEPYRMQSVEDRARRDNNPNPKWEVPIDVIEWQPSYTQQGALGMSGGQWSAKWENTNSTKCMHLLQRLVSIGAAPQSIPSSDSRRVMSPERGQRTKAIVFTQFWQHLNLIERQLTDHGVGLAVLKGSMKSDEKARSLDQFKSREGITVLLMDATGSVGLDLSFVPWVFLMEPLDDASLEQQVVARAHRMGAKAVVQVETLVMRGTVEEKAIELAQLG</sequence>
<dbReference type="EMBL" id="JALJOT010000001">
    <property type="protein sequence ID" value="KAK9918981.1"/>
    <property type="molecule type" value="Genomic_DNA"/>
</dbReference>
<dbReference type="InterPro" id="IPR013083">
    <property type="entry name" value="Znf_RING/FYVE/PHD"/>
</dbReference>
<keyword evidence="5" id="KW-0378">Hydrolase</keyword>
<keyword evidence="4 9" id="KW-0863">Zinc-finger</keyword>
<dbReference type="Pfam" id="PF00176">
    <property type="entry name" value="SNF2-rel_dom"/>
    <property type="match status" value="1"/>
</dbReference>
<accession>A0ABR2Z5I2</accession>
<dbReference type="Pfam" id="PF07496">
    <property type="entry name" value="zf-CW"/>
    <property type="match status" value="1"/>
</dbReference>
<dbReference type="SMART" id="SM00487">
    <property type="entry name" value="DEXDc"/>
    <property type="match status" value="1"/>
</dbReference>
<reference evidence="14 15" key="1">
    <citation type="journal article" date="2024" name="Nat. Commun.">
        <title>Phylogenomics reveals the evolutionary origins of lichenization in chlorophyte algae.</title>
        <authorList>
            <person name="Puginier C."/>
            <person name="Libourel C."/>
            <person name="Otte J."/>
            <person name="Skaloud P."/>
            <person name="Haon M."/>
            <person name="Grisel S."/>
            <person name="Petersen M."/>
            <person name="Berrin J.G."/>
            <person name="Delaux P.M."/>
            <person name="Dal Grande F."/>
            <person name="Keller J."/>
        </authorList>
    </citation>
    <scope>NUCLEOTIDE SEQUENCE [LARGE SCALE GENOMIC DNA]</scope>
    <source>
        <strain evidence="14 15">SAG 216-7</strain>
    </source>
</reference>
<evidence type="ECO:0000256" key="9">
    <source>
        <dbReference type="PROSITE-ProRule" id="PRU00175"/>
    </source>
</evidence>
<dbReference type="InterPro" id="IPR050628">
    <property type="entry name" value="SNF2_RAD54_helicase_TF"/>
</dbReference>
<keyword evidence="3" id="KW-0547">Nucleotide-binding</keyword>
<keyword evidence="15" id="KW-1185">Reference proteome</keyword>
<dbReference type="Gene3D" id="3.30.40.10">
    <property type="entry name" value="Zinc/RING finger domain, C3HC4 (zinc finger)"/>
    <property type="match status" value="1"/>
</dbReference>
<evidence type="ECO:0000256" key="5">
    <source>
        <dbReference type="ARBA" id="ARBA00022801"/>
    </source>
</evidence>
<evidence type="ECO:0000256" key="1">
    <source>
        <dbReference type="ARBA" id="ARBA00008438"/>
    </source>
</evidence>
<evidence type="ECO:0000259" key="10">
    <source>
        <dbReference type="PROSITE" id="PS50089"/>
    </source>
</evidence>
<evidence type="ECO:0000256" key="6">
    <source>
        <dbReference type="ARBA" id="ARBA00022806"/>
    </source>
</evidence>
<feature type="domain" description="RING-type" evidence="10">
    <location>
        <begin position="865"/>
        <end position="900"/>
    </location>
</feature>
<evidence type="ECO:0000259" key="11">
    <source>
        <dbReference type="PROSITE" id="PS50181"/>
    </source>
</evidence>
<dbReference type="SMART" id="SM00490">
    <property type="entry name" value="HELICc"/>
    <property type="match status" value="1"/>
</dbReference>
<dbReference type="Gene3D" id="3.40.50.10810">
    <property type="entry name" value="Tandem AAA-ATPase domain"/>
    <property type="match status" value="1"/>
</dbReference>
<dbReference type="InterPro" id="IPR001841">
    <property type="entry name" value="Znf_RING"/>
</dbReference>
<dbReference type="Gene3D" id="3.30.40.100">
    <property type="match status" value="1"/>
</dbReference>
<dbReference type="PROSITE" id="PS50089">
    <property type="entry name" value="ZF_RING_2"/>
    <property type="match status" value="1"/>
</dbReference>
<evidence type="ECO:0000256" key="2">
    <source>
        <dbReference type="ARBA" id="ARBA00022723"/>
    </source>
</evidence>
<evidence type="ECO:0000256" key="8">
    <source>
        <dbReference type="ARBA" id="ARBA00022840"/>
    </source>
</evidence>
<feature type="domain" description="CW-type" evidence="12">
    <location>
        <begin position="346"/>
        <end position="399"/>
    </location>
</feature>
<dbReference type="Proteomes" id="UP001491310">
    <property type="component" value="Unassembled WGS sequence"/>
</dbReference>
<organism evidence="14 15">
    <name type="scientific">Coccomyxa subellipsoidea</name>
    <dbReference type="NCBI Taxonomy" id="248742"/>
    <lineage>
        <taxon>Eukaryota</taxon>
        <taxon>Viridiplantae</taxon>
        <taxon>Chlorophyta</taxon>
        <taxon>core chlorophytes</taxon>
        <taxon>Trebouxiophyceae</taxon>
        <taxon>Trebouxiophyceae incertae sedis</taxon>
        <taxon>Coccomyxaceae</taxon>
        <taxon>Coccomyxa</taxon>
    </lineage>
</organism>
<keyword evidence="8" id="KW-0067">ATP-binding</keyword>
<dbReference type="SUPFAM" id="SSF57850">
    <property type="entry name" value="RING/U-box"/>
    <property type="match status" value="1"/>
</dbReference>
<feature type="domain" description="F-box" evidence="11">
    <location>
        <begin position="181"/>
        <end position="227"/>
    </location>
</feature>
<feature type="domain" description="Helicase C-terminal" evidence="13">
    <location>
        <begin position="981"/>
        <end position="1116"/>
    </location>
</feature>
<dbReference type="PROSITE" id="PS51050">
    <property type="entry name" value="ZF_CW"/>
    <property type="match status" value="1"/>
</dbReference>
<dbReference type="Pfam" id="PF00271">
    <property type="entry name" value="Helicase_C"/>
    <property type="match status" value="1"/>
</dbReference>
<dbReference type="PROSITE" id="PS51194">
    <property type="entry name" value="HELICASE_CTER"/>
    <property type="match status" value="1"/>
</dbReference>
<dbReference type="PANTHER" id="PTHR45626">
    <property type="entry name" value="TRANSCRIPTION TERMINATION FACTOR 2-RELATED"/>
    <property type="match status" value="1"/>
</dbReference>
<dbReference type="PROSITE" id="PS00518">
    <property type="entry name" value="ZF_RING_1"/>
    <property type="match status" value="1"/>
</dbReference>
<evidence type="ECO:0000259" key="12">
    <source>
        <dbReference type="PROSITE" id="PS51050"/>
    </source>
</evidence>
<dbReference type="PANTHER" id="PTHR45626:SF14">
    <property type="entry name" value="ATP-DEPENDENT DNA HELICASE (EUROFUNG)"/>
    <property type="match status" value="1"/>
</dbReference>
<dbReference type="SMART" id="SM00256">
    <property type="entry name" value="FBOX"/>
    <property type="match status" value="1"/>
</dbReference>
<gene>
    <name evidence="14" type="ORF">WJX75_008455</name>
</gene>
<dbReference type="InterPro" id="IPR011124">
    <property type="entry name" value="Znf_CW"/>
</dbReference>
<dbReference type="InterPro" id="IPR000330">
    <property type="entry name" value="SNF2_N"/>
</dbReference>
<dbReference type="SMART" id="SM00184">
    <property type="entry name" value="RING"/>
    <property type="match status" value="1"/>
</dbReference>
<dbReference type="InterPro" id="IPR036047">
    <property type="entry name" value="F-box-like_dom_sf"/>
</dbReference>
<keyword evidence="7" id="KW-0862">Zinc</keyword>
<dbReference type="Gene3D" id="1.20.1280.50">
    <property type="match status" value="1"/>
</dbReference>
<name>A0ABR2Z5I2_9CHLO</name>
<evidence type="ECO:0000313" key="15">
    <source>
        <dbReference type="Proteomes" id="UP001491310"/>
    </source>
</evidence>
<evidence type="ECO:0000256" key="3">
    <source>
        <dbReference type="ARBA" id="ARBA00022741"/>
    </source>
</evidence>
<dbReference type="InterPro" id="IPR038718">
    <property type="entry name" value="SNF2-like_sf"/>
</dbReference>
<dbReference type="CDD" id="cd18793">
    <property type="entry name" value="SF2_C_SNF"/>
    <property type="match status" value="1"/>
</dbReference>
<evidence type="ECO:0000259" key="13">
    <source>
        <dbReference type="PROSITE" id="PS51194"/>
    </source>
</evidence>
<evidence type="ECO:0008006" key="16">
    <source>
        <dbReference type="Google" id="ProtNLM"/>
    </source>
</evidence>
<protein>
    <recommendedName>
        <fullName evidence="16">F-box protein</fullName>
    </recommendedName>
</protein>
<dbReference type="SUPFAM" id="SSF81383">
    <property type="entry name" value="F-box domain"/>
    <property type="match status" value="1"/>
</dbReference>
<keyword evidence="6" id="KW-0347">Helicase</keyword>
<keyword evidence="2" id="KW-0479">Metal-binding</keyword>
<dbReference type="Gene3D" id="3.40.50.300">
    <property type="entry name" value="P-loop containing nucleotide triphosphate hydrolases"/>
    <property type="match status" value="1"/>
</dbReference>
<evidence type="ECO:0000313" key="14">
    <source>
        <dbReference type="EMBL" id="KAK9918981.1"/>
    </source>
</evidence>
<dbReference type="InterPro" id="IPR049730">
    <property type="entry name" value="SNF2/RAD54-like_C"/>
</dbReference>
<dbReference type="PROSITE" id="PS50181">
    <property type="entry name" value="FBOX"/>
    <property type="match status" value="1"/>
</dbReference>